<proteinExistence type="predicted"/>
<organism evidence="1 2">
    <name type="scientific">Amphibacillus marinus</name>
    <dbReference type="NCBI Taxonomy" id="872970"/>
    <lineage>
        <taxon>Bacteria</taxon>
        <taxon>Bacillati</taxon>
        <taxon>Bacillota</taxon>
        <taxon>Bacilli</taxon>
        <taxon>Bacillales</taxon>
        <taxon>Bacillaceae</taxon>
        <taxon>Amphibacillus</taxon>
    </lineage>
</organism>
<dbReference type="InterPro" id="IPR002187">
    <property type="entry name" value="N-reg_PII"/>
</dbReference>
<dbReference type="STRING" id="872970.SAMN04488134_101149"/>
<dbReference type="Pfam" id="PF00543">
    <property type="entry name" value="P-II"/>
    <property type="match status" value="1"/>
</dbReference>
<dbReference type="PROSITE" id="PS51343">
    <property type="entry name" value="PII_GLNB_DOM"/>
    <property type="match status" value="2"/>
</dbReference>
<dbReference type="InterPro" id="IPR015867">
    <property type="entry name" value="N-reg_PII/ATP_PRibTrfase_C"/>
</dbReference>
<dbReference type="GO" id="GO:0006808">
    <property type="term" value="P:regulation of nitrogen utilization"/>
    <property type="evidence" value="ECO:0007669"/>
    <property type="project" value="InterPro"/>
</dbReference>
<accession>A0A1H8GRU1</accession>
<keyword evidence="2" id="KW-1185">Reference proteome</keyword>
<dbReference type="AlphaFoldDB" id="A0A1H8GRU1"/>
<protein>
    <submittedName>
        <fullName evidence="1">Nitrogen regulatory protein P-II family</fullName>
    </submittedName>
</protein>
<dbReference type="EMBL" id="FODJ01000001">
    <property type="protein sequence ID" value="SEN46565.1"/>
    <property type="molecule type" value="Genomic_DNA"/>
</dbReference>
<dbReference type="Proteomes" id="UP000199300">
    <property type="component" value="Unassembled WGS sequence"/>
</dbReference>
<dbReference type="GO" id="GO:0030234">
    <property type="term" value="F:enzyme regulator activity"/>
    <property type="evidence" value="ECO:0007669"/>
    <property type="project" value="InterPro"/>
</dbReference>
<name>A0A1H8GRU1_9BACI</name>
<dbReference type="InterPro" id="IPR011322">
    <property type="entry name" value="N-reg_PII-like_a/b"/>
</dbReference>
<dbReference type="OrthoDB" id="9803021at2"/>
<dbReference type="SUPFAM" id="SSF54913">
    <property type="entry name" value="GlnB-like"/>
    <property type="match status" value="2"/>
</dbReference>
<reference evidence="1 2" key="1">
    <citation type="submission" date="2016-10" db="EMBL/GenBank/DDBJ databases">
        <authorList>
            <person name="de Groot N.N."/>
        </authorList>
    </citation>
    <scope>NUCLEOTIDE SEQUENCE [LARGE SCALE GENOMIC DNA]</scope>
    <source>
        <strain evidence="1 2">CGMCC 1.10434</strain>
    </source>
</reference>
<dbReference type="Gene3D" id="3.30.70.120">
    <property type="match status" value="2"/>
</dbReference>
<sequence length="242" mass="26266">MIERIEDHKLIVTIVKKDKANKIINATRKAGAQGGTTVIGSGFHLKEKKRFLGIPVPREREVIFTIVSEVILSEVLSAIDYTIKLDKSAHGIAFVIDIKKVTGISHLIGDQIVDCSREENLENMAESVVKQDLIVTIVNNGDAEDVVDASKNAGATGGTIIHGRGTGVHEKAMLFNIMIEPEKEVVLTLVTRAQTTEVLSAINKAIGLTEPGKGVAFVLEVENTIGMNLALKEEMAEEFKNN</sequence>
<evidence type="ECO:0000313" key="1">
    <source>
        <dbReference type="EMBL" id="SEN46565.1"/>
    </source>
</evidence>
<dbReference type="SMART" id="SM00938">
    <property type="entry name" value="P-II"/>
    <property type="match status" value="1"/>
</dbReference>
<dbReference type="RefSeq" id="WP_091493635.1">
    <property type="nucleotide sequence ID" value="NZ_FODJ01000001.1"/>
</dbReference>
<gene>
    <name evidence="1" type="ORF">SAMN04488134_101149</name>
</gene>
<evidence type="ECO:0000313" key="2">
    <source>
        <dbReference type="Proteomes" id="UP000199300"/>
    </source>
</evidence>